<dbReference type="AlphaFoldDB" id="A0A5N6M1G0"/>
<dbReference type="SMART" id="SM00213">
    <property type="entry name" value="UBQ"/>
    <property type="match status" value="1"/>
</dbReference>
<keyword evidence="6" id="KW-1185">Reference proteome</keyword>
<dbReference type="InterPro" id="IPR003591">
    <property type="entry name" value="Leu-rich_rpt_typical-subtyp"/>
</dbReference>
<evidence type="ECO:0000313" key="4">
    <source>
        <dbReference type="EMBL" id="KAD3067518.1"/>
    </source>
</evidence>
<organism evidence="5 6">
    <name type="scientific">Mikania micrantha</name>
    <name type="common">bitter vine</name>
    <dbReference type="NCBI Taxonomy" id="192012"/>
    <lineage>
        <taxon>Eukaryota</taxon>
        <taxon>Viridiplantae</taxon>
        <taxon>Streptophyta</taxon>
        <taxon>Embryophyta</taxon>
        <taxon>Tracheophyta</taxon>
        <taxon>Spermatophyta</taxon>
        <taxon>Magnoliopsida</taxon>
        <taxon>eudicotyledons</taxon>
        <taxon>Gunneridae</taxon>
        <taxon>Pentapetalae</taxon>
        <taxon>asterids</taxon>
        <taxon>campanulids</taxon>
        <taxon>Asterales</taxon>
        <taxon>Asteraceae</taxon>
        <taxon>Asteroideae</taxon>
        <taxon>Heliantheae alliance</taxon>
        <taxon>Eupatorieae</taxon>
        <taxon>Mikania</taxon>
    </lineage>
</organism>
<dbReference type="SUPFAM" id="SSF52058">
    <property type="entry name" value="L domain-like"/>
    <property type="match status" value="1"/>
</dbReference>
<dbReference type="PANTHER" id="PTHR48051:SF1">
    <property type="entry name" value="RAS SUPPRESSOR PROTEIN 1"/>
    <property type="match status" value="1"/>
</dbReference>
<dbReference type="EMBL" id="SZYD01000017">
    <property type="protein sequence ID" value="KAD3067551.1"/>
    <property type="molecule type" value="Genomic_DNA"/>
</dbReference>
<accession>A0A5N6M1G0</accession>
<dbReference type="PROSITE" id="PS51450">
    <property type="entry name" value="LRR"/>
    <property type="match status" value="3"/>
</dbReference>
<dbReference type="GO" id="GO:0006952">
    <property type="term" value="P:defense response"/>
    <property type="evidence" value="ECO:0007669"/>
    <property type="project" value="UniProtKB-ARBA"/>
</dbReference>
<dbReference type="Proteomes" id="UP000326396">
    <property type="component" value="Linkage Group LG7"/>
</dbReference>
<evidence type="ECO:0000256" key="1">
    <source>
        <dbReference type="ARBA" id="ARBA00022614"/>
    </source>
</evidence>
<dbReference type="OrthoDB" id="2187496at2759"/>
<dbReference type="GO" id="GO:0051707">
    <property type="term" value="P:response to other organism"/>
    <property type="evidence" value="ECO:0007669"/>
    <property type="project" value="UniProtKB-ARBA"/>
</dbReference>
<evidence type="ECO:0000313" key="6">
    <source>
        <dbReference type="Proteomes" id="UP000326396"/>
    </source>
</evidence>
<keyword evidence="1" id="KW-0433">Leucine-rich repeat</keyword>
<proteinExistence type="predicted"/>
<dbReference type="CDD" id="cd17039">
    <property type="entry name" value="Ubl_ubiquitin_like"/>
    <property type="match status" value="1"/>
</dbReference>
<evidence type="ECO:0000313" key="5">
    <source>
        <dbReference type="EMBL" id="KAD3067551.1"/>
    </source>
</evidence>
<dbReference type="SMART" id="SM00364">
    <property type="entry name" value="LRR_BAC"/>
    <property type="match status" value="4"/>
</dbReference>
<evidence type="ECO:0000259" key="3">
    <source>
        <dbReference type="PROSITE" id="PS50053"/>
    </source>
</evidence>
<sequence>MERIEPRRVQGVKKLTHCALSSGNCFETAFQMETKGDTDDRIDLENLIKISVKFNGRSIPLNLSLDSTVKDLKSLLQPLTDVLPRGQKLIAKGKILDDEMKFSSLGIHNGVYKIQLIASQGLHQGSGPIKKEPPVVSNSRIIKTNTREKQMTVVKTQFERWKLSGVIALSNTGIKDVPQEVWNCGSSVRFLDLNSNSIEDIPEDIGSLSSLQKLFLNVNHIKDESLSWKGLSSLKSLSFLSLNQNLLTTLSSDLAALTTLKELHIAHNKLTCIPDEIGLLVHLEVLEANDNRITTISSCIGSCSAIIEVDFSRNLLIELPETLGSLRNLKALHLRNNGLKSIPSTLLKNCTQLSTLDLHGTEITMDMLRECEGWESFEERRVLKHRKQLAFRVTGASYSYFDEGADKN</sequence>
<dbReference type="InterPro" id="IPR032675">
    <property type="entry name" value="LRR_dom_sf"/>
</dbReference>
<dbReference type="PANTHER" id="PTHR48051">
    <property type="match status" value="1"/>
</dbReference>
<dbReference type="PROSITE" id="PS50053">
    <property type="entry name" value="UBIQUITIN_2"/>
    <property type="match status" value="1"/>
</dbReference>
<gene>
    <name evidence="4" type="ORF">E3N88_35398</name>
    <name evidence="5" type="ORF">E3N88_35431</name>
</gene>
<comment type="caution">
    <text evidence="5">The sequence shown here is derived from an EMBL/GenBank/DDBJ whole genome shotgun (WGS) entry which is preliminary data.</text>
</comment>
<name>A0A5N6M1G0_9ASTR</name>
<dbReference type="Gene3D" id="3.80.10.10">
    <property type="entry name" value="Ribonuclease Inhibitor"/>
    <property type="match status" value="2"/>
</dbReference>
<dbReference type="InterPro" id="IPR000626">
    <property type="entry name" value="Ubiquitin-like_dom"/>
</dbReference>
<keyword evidence="2" id="KW-0677">Repeat</keyword>
<dbReference type="InterPro" id="IPR029071">
    <property type="entry name" value="Ubiquitin-like_domsf"/>
</dbReference>
<dbReference type="SUPFAM" id="SSF54236">
    <property type="entry name" value="Ubiquitin-like"/>
    <property type="match status" value="1"/>
</dbReference>
<dbReference type="InterPro" id="IPR050216">
    <property type="entry name" value="LRR_domain-containing"/>
</dbReference>
<protein>
    <recommendedName>
        <fullName evidence="3">Ubiquitin-like domain-containing protein</fullName>
    </recommendedName>
</protein>
<dbReference type="EMBL" id="SZYD01000017">
    <property type="protein sequence ID" value="KAD3067518.1"/>
    <property type="molecule type" value="Genomic_DNA"/>
</dbReference>
<evidence type="ECO:0000256" key="2">
    <source>
        <dbReference type="ARBA" id="ARBA00022737"/>
    </source>
</evidence>
<dbReference type="Pfam" id="PF00240">
    <property type="entry name" value="ubiquitin"/>
    <property type="match status" value="1"/>
</dbReference>
<dbReference type="Pfam" id="PF13855">
    <property type="entry name" value="LRR_8"/>
    <property type="match status" value="1"/>
</dbReference>
<dbReference type="SMART" id="SM00369">
    <property type="entry name" value="LRR_TYP"/>
    <property type="match status" value="5"/>
</dbReference>
<feature type="domain" description="Ubiquitin-like" evidence="3">
    <location>
        <begin position="48"/>
        <end position="110"/>
    </location>
</feature>
<reference evidence="5 6" key="1">
    <citation type="submission" date="2019-05" db="EMBL/GenBank/DDBJ databases">
        <title>Mikania micrantha, genome provides insights into the molecular mechanism of rapid growth.</title>
        <authorList>
            <person name="Liu B."/>
        </authorList>
    </citation>
    <scope>NUCLEOTIDE SEQUENCE [LARGE SCALE GENOMIC DNA]</scope>
    <source>
        <strain evidence="5">NLD-2019</strain>
        <tissue evidence="5">Leaf</tissue>
    </source>
</reference>
<dbReference type="Pfam" id="PF00560">
    <property type="entry name" value="LRR_1"/>
    <property type="match status" value="1"/>
</dbReference>
<dbReference type="InterPro" id="IPR001611">
    <property type="entry name" value="Leu-rich_rpt"/>
</dbReference>
<dbReference type="GO" id="GO:0005737">
    <property type="term" value="C:cytoplasm"/>
    <property type="evidence" value="ECO:0007669"/>
    <property type="project" value="TreeGrafter"/>
</dbReference>
<dbReference type="Gene3D" id="3.10.20.90">
    <property type="entry name" value="Phosphatidylinositol 3-kinase Catalytic Subunit, Chain A, domain 1"/>
    <property type="match status" value="1"/>
</dbReference>